<protein>
    <submittedName>
        <fullName evidence="2">Uncharacterized protein</fullName>
    </submittedName>
</protein>
<dbReference type="SUPFAM" id="SSF81343">
    <property type="entry name" value="Fumarate reductase respiratory complex transmembrane subunits"/>
    <property type="match status" value="1"/>
</dbReference>
<name>A0A2P8G5M3_9BACT</name>
<dbReference type="OrthoDB" id="8114024at2"/>
<feature type="transmembrane region" description="Helical" evidence="1">
    <location>
        <begin position="16"/>
        <end position="37"/>
    </location>
</feature>
<evidence type="ECO:0000313" key="3">
    <source>
        <dbReference type="Proteomes" id="UP000241964"/>
    </source>
</evidence>
<dbReference type="InterPro" id="IPR034804">
    <property type="entry name" value="SQR/QFR_C/D"/>
</dbReference>
<organism evidence="2 3">
    <name type="scientific">Dyadobacter jiangsuensis</name>
    <dbReference type="NCBI Taxonomy" id="1591085"/>
    <lineage>
        <taxon>Bacteria</taxon>
        <taxon>Pseudomonadati</taxon>
        <taxon>Bacteroidota</taxon>
        <taxon>Cytophagia</taxon>
        <taxon>Cytophagales</taxon>
        <taxon>Spirosomataceae</taxon>
        <taxon>Dyadobacter</taxon>
    </lineage>
</organism>
<comment type="caution">
    <text evidence="2">The sequence shown here is derived from an EMBL/GenBank/DDBJ whole genome shotgun (WGS) entry which is preliminary data.</text>
</comment>
<dbReference type="AlphaFoldDB" id="A0A2P8G5M3"/>
<keyword evidence="1" id="KW-0472">Membrane</keyword>
<dbReference type="EMBL" id="PYAS01000005">
    <property type="protein sequence ID" value="PSL29272.1"/>
    <property type="molecule type" value="Genomic_DNA"/>
</dbReference>
<feature type="transmembrane region" description="Helical" evidence="1">
    <location>
        <begin position="91"/>
        <end position="115"/>
    </location>
</feature>
<feature type="transmembrane region" description="Helical" evidence="1">
    <location>
        <begin position="166"/>
        <end position="186"/>
    </location>
</feature>
<reference evidence="2 3" key="1">
    <citation type="submission" date="2018-03" db="EMBL/GenBank/DDBJ databases">
        <title>Genomic Encyclopedia of Archaeal and Bacterial Type Strains, Phase II (KMG-II): from individual species to whole genera.</title>
        <authorList>
            <person name="Goeker M."/>
        </authorList>
    </citation>
    <scope>NUCLEOTIDE SEQUENCE [LARGE SCALE GENOMIC DNA]</scope>
    <source>
        <strain evidence="2 3">DSM 29057</strain>
    </source>
</reference>
<keyword evidence="1" id="KW-1133">Transmembrane helix</keyword>
<keyword evidence="1" id="KW-0812">Transmembrane</keyword>
<dbReference type="Proteomes" id="UP000241964">
    <property type="component" value="Unassembled WGS sequence"/>
</dbReference>
<dbReference type="GO" id="GO:0016020">
    <property type="term" value="C:membrane"/>
    <property type="evidence" value="ECO:0007669"/>
    <property type="project" value="InterPro"/>
</dbReference>
<keyword evidence="3" id="KW-1185">Reference proteome</keyword>
<sequence length="206" mass="23577">MNIQNDRRALVKSLHYIFGVTLSVFIAFHLLNHLFALDGPEKHIQIMEQFRLVYRHPVVETLLLLVVFFQIVTGIRLIYKRDAQAIAEKIQVYSGLYLSFFLIAHVGAVLSARYIEHLDTNFYFAAAGLNYYPATFIFIPYYFLAVASISLHVSAIHYLKTKSKPAAIGIAVVGIVTSFIIILAFTDSFKWLDMPLPYEQFIRVLI</sequence>
<accession>A0A2P8G5M3</accession>
<evidence type="ECO:0000313" key="2">
    <source>
        <dbReference type="EMBL" id="PSL29272.1"/>
    </source>
</evidence>
<proteinExistence type="predicted"/>
<feature type="transmembrane region" description="Helical" evidence="1">
    <location>
        <begin position="57"/>
        <end position="79"/>
    </location>
</feature>
<evidence type="ECO:0000256" key="1">
    <source>
        <dbReference type="SAM" id="Phobius"/>
    </source>
</evidence>
<feature type="transmembrane region" description="Helical" evidence="1">
    <location>
        <begin position="135"/>
        <end position="159"/>
    </location>
</feature>
<gene>
    <name evidence="2" type="ORF">CLV60_105109</name>
</gene>